<feature type="domain" description="DUF7614" evidence="5">
    <location>
        <begin position="1020"/>
        <end position="1164"/>
    </location>
</feature>
<feature type="region of interest" description="Disordered" evidence="1">
    <location>
        <begin position="1"/>
        <end position="49"/>
    </location>
</feature>
<keyword evidence="7" id="KW-1185">Reference proteome</keyword>
<feature type="region of interest" description="Disordered" evidence="1">
    <location>
        <begin position="135"/>
        <end position="204"/>
    </location>
</feature>
<feature type="region of interest" description="Disordered" evidence="1">
    <location>
        <begin position="364"/>
        <end position="403"/>
    </location>
</feature>
<feature type="compositionally biased region" description="Basic and acidic residues" evidence="1">
    <location>
        <begin position="367"/>
        <end position="389"/>
    </location>
</feature>
<feature type="compositionally biased region" description="Basic and acidic residues" evidence="1">
    <location>
        <begin position="1"/>
        <end position="12"/>
    </location>
</feature>
<accession>A0A9P4LQK2</accession>
<feature type="region of interest" description="Disordered" evidence="1">
    <location>
        <begin position="240"/>
        <end position="268"/>
    </location>
</feature>
<feature type="compositionally biased region" description="Polar residues" evidence="1">
    <location>
        <begin position="153"/>
        <end position="163"/>
    </location>
</feature>
<gene>
    <name evidence="6" type="ORF">EK21DRAFT_59863</name>
</gene>
<evidence type="ECO:0000313" key="7">
    <source>
        <dbReference type="Proteomes" id="UP000799777"/>
    </source>
</evidence>
<dbReference type="Pfam" id="PF24588">
    <property type="entry name" value="DUF7613"/>
    <property type="match status" value="1"/>
</dbReference>
<reference evidence="6" key="1">
    <citation type="journal article" date="2020" name="Stud. Mycol.">
        <title>101 Dothideomycetes genomes: a test case for predicting lifestyles and emergence of pathogens.</title>
        <authorList>
            <person name="Haridas S."/>
            <person name="Albert R."/>
            <person name="Binder M."/>
            <person name="Bloem J."/>
            <person name="Labutti K."/>
            <person name="Salamov A."/>
            <person name="Andreopoulos B."/>
            <person name="Baker S."/>
            <person name="Barry K."/>
            <person name="Bills G."/>
            <person name="Bluhm B."/>
            <person name="Cannon C."/>
            <person name="Castanera R."/>
            <person name="Culley D."/>
            <person name="Daum C."/>
            <person name="Ezra D."/>
            <person name="Gonzalez J."/>
            <person name="Henrissat B."/>
            <person name="Kuo A."/>
            <person name="Liang C."/>
            <person name="Lipzen A."/>
            <person name="Lutzoni F."/>
            <person name="Magnuson J."/>
            <person name="Mondo S."/>
            <person name="Nolan M."/>
            <person name="Ohm R."/>
            <person name="Pangilinan J."/>
            <person name="Park H.-J."/>
            <person name="Ramirez L."/>
            <person name="Alfaro M."/>
            <person name="Sun H."/>
            <person name="Tritt A."/>
            <person name="Yoshinaga Y."/>
            <person name="Zwiers L.-H."/>
            <person name="Turgeon B."/>
            <person name="Goodwin S."/>
            <person name="Spatafora J."/>
            <person name="Crous P."/>
            <person name="Grigoriev I."/>
        </authorList>
    </citation>
    <scope>NUCLEOTIDE SEQUENCE</scope>
    <source>
        <strain evidence="6">CBS 110217</strain>
    </source>
</reference>
<dbReference type="InterPro" id="IPR056033">
    <property type="entry name" value="DUF7614"/>
</dbReference>
<dbReference type="InterPro" id="IPR056031">
    <property type="entry name" value="DUF7612"/>
</dbReference>
<evidence type="ECO:0000259" key="2">
    <source>
        <dbReference type="Pfam" id="PF24586"/>
    </source>
</evidence>
<protein>
    <submittedName>
        <fullName evidence="6">Uncharacterized protein</fullName>
    </submittedName>
</protein>
<sequence>MVDAREAAHEAANKFMSKSSRWRTKIFSKEEAAPKSPENKPSQTQIDDDVNAFLKPSTDKAQQQRDAAAAFLASANRPRIDVARAQRWPGAQEILKSAAAGSRSPGPGGMRTGTRKKGLTVSFVRAVPEIIGHGGDECEEPAVEVSKRKQSVHRSNLSTSQLKPQDDANLGTGIGRTPSQTEQRNSLTRTNTSHGELSPPLGKKLEMGHINTHAQAPPPLPQRMGQMGLGERPRALARAPTGFDTIPPPGADARRLSQDSDYSQDSDNMSPVLARKISNVEPTIQEEDENFRPKPMSRTQTGFHAYEDAANNAPVPAIPAVPRLPEMRLVTQEDESPLDDRAMIAERFLQSELTQPDTFSARAKQRMRAEEGRALHEAAQRQVSKRDSDSSMQSLDHLPVGSPPGAVSGAEGYASWHIPIGDRRKAIFFKLFAVHYAFCCLVCAHISRCEIGTVFRLNSYLSRSDTRTLGEAAYSDFAERVTHMRGIFALTAQLGGQLYDRTPLQWLRAATWWFLRGRTGMEAVIRNRPRSGEAQPERLTQAHVDLAKVLWILTEVLPSHPGLRQYGGRTIEAQGDLARQAGDGPSAEAYEIQAAIVHYLKLLVGSMKKHQSMPPTQALIQGQDQSMTTVVSILRPKGQYQVKLAICSQSELINIILGPGLDGGPSWDDVKWKKQSNQISVHLRHGFTLALELSENDWRTLFSIVDHTNRVQTDLRERRDERFACKLQLREASYKDPANPGAFPQERVPGCKLIVFEKIELSSEGTGKRKLHRGYRMAMATSPQNKQVSLINHELGTKQAPMNFEYVTEQDQAPAMRLHFREESPDKKPRICTVHLVFQEGKDRNQLFGTFTSMNIAPGEMAFAQVPLKSFHIESADQAEGFSQKGSRVLEKLQWQEAKVVNQDPEAAGLESAPTVMSESLRIVCRHSAGIIADRMNLGPGELLVRLPIDGASELTLLRNAQQDLAVAIDSSRTERDVPDNLAELLHTLTTASTIRKLTFNSFKDLHAFQFAVTGFDVKFDGIASTFSISRRRMVVPIYKQWTANTIRIQIVEQDNIVQLLAFFEEFSHADAMNFKLSSMDTFEKSDKGGKFGLKLVDAKFALPVEERRGEGKMQKEEGRLTGWAGIKRKFVCLDEIEYPGEHDDILIQFDSKETRDVFASALPAATMERKFTVRRKI</sequence>
<evidence type="ECO:0000313" key="6">
    <source>
        <dbReference type="EMBL" id="KAF2032822.1"/>
    </source>
</evidence>
<dbReference type="AlphaFoldDB" id="A0A9P4LQK2"/>
<evidence type="ECO:0000259" key="4">
    <source>
        <dbReference type="Pfam" id="PF24588"/>
    </source>
</evidence>
<dbReference type="EMBL" id="ML978170">
    <property type="protein sequence ID" value="KAF2032822.1"/>
    <property type="molecule type" value="Genomic_DNA"/>
</dbReference>
<evidence type="ECO:0000259" key="3">
    <source>
        <dbReference type="Pfam" id="PF24587"/>
    </source>
</evidence>
<proteinExistence type="predicted"/>
<organism evidence="6 7">
    <name type="scientific">Setomelanomma holmii</name>
    <dbReference type="NCBI Taxonomy" id="210430"/>
    <lineage>
        <taxon>Eukaryota</taxon>
        <taxon>Fungi</taxon>
        <taxon>Dikarya</taxon>
        <taxon>Ascomycota</taxon>
        <taxon>Pezizomycotina</taxon>
        <taxon>Dothideomycetes</taxon>
        <taxon>Pleosporomycetidae</taxon>
        <taxon>Pleosporales</taxon>
        <taxon>Pleosporineae</taxon>
        <taxon>Phaeosphaeriaceae</taxon>
        <taxon>Setomelanomma</taxon>
    </lineage>
</organism>
<dbReference type="Pfam" id="PF24586">
    <property type="entry name" value="DUF7611"/>
    <property type="match status" value="1"/>
</dbReference>
<dbReference type="OrthoDB" id="4356615at2759"/>
<feature type="domain" description="DUF7612" evidence="3">
    <location>
        <begin position="718"/>
        <end position="854"/>
    </location>
</feature>
<dbReference type="InterPro" id="IPR056030">
    <property type="entry name" value="DUF7611"/>
</dbReference>
<dbReference type="Pfam" id="PF24589">
    <property type="entry name" value="DUF7614"/>
    <property type="match status" value="1"/>
</dbReference>
<feature type="domain" description="DUF7611" evidence="2">
    <location>
        <begin position="623"/>
        <end position="715"/>
    </location>
</feature>
<dbReference type="Pfam" id="PF24587">
    <property type="entry name" value="DUF7612"/>
    <property type="match status" value="1"/>
</dbReference>
<comment type="caution">
    <text evidence="6">The sequence shown here is derived from an EMBL/GenBank/DDBJ whole genome shotgun (WGS) entry which is preliminary data.</text>
</comment>
<evidence type="ECO:0000259" key="5">
    <source>
        <dbReference type="Pfam" id="PF24589"/>
    </source>
</evidence>
<feature type="compositionally biased region" description="Polar residues" evidence="1">
    <location>
        <begin position="177"/>
        <end position="195"/>
    </location>
</feature>
<dbReference type="InterPro" id="IPR056032">
    <property type="entry name" value="DUF7613"/>
</dbReference>
<dbReference type="Proteomes" id="UP000799777">
    <property type="component" value="Unassembled WGS sequence"/>
</dbReference>
<name>A0A9P4LQK2_9PLEO</name>
<feature type="domain" description="DUF7613" evidence="4">
    <location>
        <begin position="858"/>
        <end position="1014"/>
    </location>
</feature>
<evidence type="ECO:0000256" key="1">
    <source>
        <dbReference type="SAM" id="MobiDB-lite"/>
    </source>
</evidence>